<name>A0A4S4K8X6_9APHY</name>
<comment type="caution">
    <text evidence="1">The sequence shown here is derived from an EMBL/GenBank/DDBJ whole genome shotgun (WGS) entry which is preliminary data.</text>
</comment>
<keyword evidence="2" id="KW-1185">Reference proteome</keyword>
<proteinExistence type="predicted"/>
<gene>
    <name evidence="1" type="ORF">EW026_g7090</name>
</gene>
<dbReference type="AlphaFoldDB" id="A0A4S4K8X6"/>
<evidence type="ECO:0000313" key="1">
    <source>
        <dbReference type="EMBL" id="THG94368.1"/>
    </source>
</evidence>
<evidence type="ECO:0000313" key="2">
    <source>
        <dbReference type="Proteomes" id="UP000309038"/>
    </source>
</evidence>
<dbReference type="EMBL" id="SGPJ01000458">
    <property type="protein sequence ID" value="THG94368.1"/>
    <property type="molecule type" value="Genomic_DNA"/>
</dbReference>
<sequence length="58" mass="6360">MIKRSVAIVASNDHISIAFDGEKGIHKWVLNLLGKIHAPYFVKNAAFAWCIAVNPAVL</sequence>
<protein>
    <submittedName>
        <fullName evidence="1">Uncharacterized protein</fullName>
    </submittedName>
</protein>
<reference evidence="1 2" key="1">
    <citation type="submission" date="2019-02" db="EMBL/GenBank/DDBJ databases">
        <title>Genome sequencing of the rare red list fungi Phlebia centrifuga.</title>
        <authorList>
            <person name="Buettner E."/>
            <person name="Kellner H."/>
        </authorList>
    </citation>
    <scope>NUCLEOTIDE SEQUENCE [LARGE SCALE GENOMIC DNA]</scope>
    <source>
        <strain evidence="1 2">DSM 108282</strain>
    </source>
</reference>
<organism evidence="1 2">
    <name type="scientific">Hermanssonia centrifuga</name>
    <dbReference type="NCBI Taxonomy" id="98765"/>
    <lineage>
        <taxon>Eukaryota</taxon>
        <taxon>Fungi</taxon>
        <taxon>Dikarya</taxon>
        <taxon>Basidiomycota</taxon>
        <taxon>Agaricomycotina</taxon>
        <taxon>Agaricomycetes</taxon>
        <taxon>Polyporales</taxon>
        <taxon>Meruliaceae</taxon>
        <taxon>Hermanssonia</taxon>
    </lineage>
</organism>
<dbReference type="Proteomes" id="UP000309038">
    <property type="component" value="Unassembled WGS sequence"/>
</dbReference>
<accession>A0A4S4K8X6</accession>